<comment type="caution">
    <text evidence="15">The sequence shown here is derived from an EMBL/GenBank/DDBJ whole genome shotgun (WGS) entry which is preliminary data.</text>
</comment>
<dbReference type="GO" id="GO:0005634">
    <property type="term" value="C:nucleus"/>
    <property type="evidence" value="ECO:0007669"/>
    <property type="project" value="UniProtKB-SubCell"/>
</dbReference>
<comment type="similarity">
    <text evidence="2 11 12">Belongs to the RPAP2 family.</text>
</comment>
<reference evidence="15" key="1">
    <citation type="journal article" date="2020" name="Stud. Mycol.">
        <title>101 Dothideomycetes genomes: a test case for predicting lifestyles and emergence of pathogens.</title>
        <authorList>
            <person name="Haridas S."/>
            <person name="Albert R."/>
            <person name="Binder M."/>
            <person name="Bloem J."/>
            <person name="Labutti K."/>
            <person name="Salamov A."/>
            <person name="Andreopoulos B."/>
            <person name="Baker S."/>
            <person name="Barry K."/>
            <person name="Bills G."/>
            <person name="Bluhm B."/>
            <person name="Cannon C."/>
            <person name="Castanera R."/>
            <person name="Culley D."/>
            <person name="Daum C."/>
            <person name="Ezra D."/>
            <person name="Gonzalez J."/>
            <person name="Henrissat B."/>
            <person name="Kuo A."/>
            <person name="Liang C."/>
            <person name="Lipzen A."/>
            <person name="Lutzoni F."/>
            <person name="Magnuson J."/>
            <person name="Mondo S."/>
            <person name="Nolan M."/>
            <person name="Ohm R."/>
            <person name="Pangilinan J."/>
            <person name="Park H.-J."/>
            <person name="Ramirez L."/>
            <person name="Alfaro M."/>
            <person name="Sun H."/>
            <person name="Tritt A."/>
            <person name="Yoshinaga Y."/>
            <person name="Zwiers L.-H."/>
            <person name="Turgeon B."/>
            <person name="Goodwin S."/>
            <person name="Spatafora J."/>
            <person name="Crous P."/>
            <person name="Grigoriev I."/>
        </authorList>
    </citation>
    <scope>NUCLEOTIDE SEQUENCE</scope>
    <source>
        <strain evidence="15">CBS 260.36</strain>
    </source>
</reference>
<dbReference type="InterPro" id="IPR007308">
    <property type="entry name" value="Rtr1/RPAP2_dom"/>
</dbReference>
<organism evidence="15 16">
    <name type="scientific">Myriangium duriaei CBS 260.36</name>
    <dbReference type="NCBI Taxonomy" id="1168546"/>
    <lineage>
        <taxon>Eukaryota</taxon>
        <taxon>Fungi</taxon>
        <taxon>Dikarya</taxon>
        <taxon>Ascomycota</taxon>
        <taxon>Pezizomycotina</taxon>
        <taxon>Dothideomycetes</taxon>
        <taxon>Dothideomycetidae</taxon>
        <taxon>Myriangiales</taxon>
        <taxon>Myriangiaceae</taxon>
        <taxon>Myriangium</taxon>
    </lineage>
</organism>
<keyword evidence="6 12" id="KW-0862">Zinc</keyword>
<dbReference type="GO" id="GO:0008270">
    <property type="term" value="F:zinc ion binding"/>
    <property type="evidence" value="ECO:0007669"/>
    <property type="project" value="UniProtKB-KW"/>
</dbReference>
<evidence type="ECO:0000256" key="5">
    <source>
        <dbReference type="ARBA" id="ARBA00022801"/>
    </source>
</evidence>
<dbReference type="GO" id="GO:0043175">
    <property type="term" value="F:RNA polymerase core enzyme binding"/>
    <property type="evidence" value="ECO:0007669"/>
    <property type="project" value="UniProtKB-UniRule"/>
</dbReference>
<evidence type="ECO:0000256" key="6">
    <source>
        <dbReference type="ARBA" id="ARBA00022833"/>
    </source>
</evidence>
<keyword evidence="4 12" id="KW-0863">Zinc-finger</keyword>
<accession>A0A9P4IY31</accession>
<dbReference type="InterPro" id="IPR038534">
    <property type="entry name" value="Rtr1/RPAP2_sf"/>
</dbReference>
<proteinExistence type="inferred from homology"/>
<feature type="region of interest" description="Disordered" evidence="13">
    <location>
        <begin position="177"/>
        <end position="238"/>
    </location>
</feature>
<dbReference type="OrthoDB" id="2590500at2759"/>
<dbReference type="InterPro" id="IPR039693">
    <property type="entry name" value="Rtr1/RPAP2"/>
</dbReference>
<evidence type="ECO:0000256" key="2">
    <source>
        <dbReference type="ARBA" id="ARBA00005676"/>
    </source>
</evidence>
<feature type="region of interest" description="Disordered" evidence="13">
    <location>
        <begin position="253"/>
        <end position="274"/>
    </location>
</feature>
<evidence type="ECO:0000313" key="16">
    <source>
        <dbReference type="Proteomes" id="UP000799439"/>
    </source>
</evidence>
<comment type="function">
    <text evidence="12">Putative RNA polymerase II subunit B1 C-terminal domain (CTD) phosphatase involved in RNA polymerase II transcription regulation.</text>
</comment>
<keyword evidence="16" id="KW-1185">Reference proteome</keyword>
<feature type="compositionally biased region" description="Basic and acidic residues" evidence="13">
    <location>
        <begin position="194"/>
        <end position="233"/>
    </location>
</feature>
<evidence type="ECO:0000256" key="4">
    <source>
        <dbReference type="ARBA" id="ARBA00022771"/>
    </source>
</evidence>
<evidence type="ECO:0000256" key="10">
    <source>
        <dbReference type="ARBA" id="ARBA00048336"/>
    </source>
</evidence>
<evidence type="ECO:0000256" key="11">
    <source>
        <dbReference type="PROSITE-ProRule" id="PRU00812"/>
    </source>
</evidence>
<dbReference type="PROSITE" id="PS51479">
    <property type="entry name" value="ZF_RTR1"/>
    <property type="match status" value="1"/>
</dbReference>
<dbReference type="PANTHER" id="PTHR14732">
    <property type="entry name" value="RNA POLYMERASE II SUBUNIT B1 CTD PHOSPHATASE RPAP2-RELATED"/>
    <property type="match status" value="1"/>
</dbReference>
<evidence type="ECO:0000256" key="3">
    <source>
        <dbReference type="ARBA" id="ARBA00022723"/>
    </source>
</evidence>
<name>A0A9P4IY31_9PEZI</name>
<dbReference type="Proteomes" id="UP000799439">
    <property type="component" value="Unassembled WGS sequence"/>
</dbReference>
<dbReference type="GO" id="GO:0005737">
    <property type="term" value="C:cytoplasm"/>
    <property type="evidence" value="ECO:0007669"/>
    <property type="project" value="TreeGrafter"/>
</dbReference>
<keyword evidence="8 12" id="KW-0539">Nucleus</keyword>
<keyword evidence="5 12" id="KW-0378">Hydrolase</keyword>
<dbReference type="EC" id="3.1.3.16" evidence="12"/>
<evidence type="ECO:0000259" key="14">
    <source>
        <dbReference type="PROSITE" id="PS51479"/>
    </source>
</evidence>
<evidence type="ECO:0000256" key="12">
    <source>
        <dbReference type="RuleBase" id="RU367080"/>
    </source>
</evidence>
<sequence length="274" mass="30254">MEDLVGSTIKTSPAPKSILKKSSQRPAPAVPPNVNVPAPTTDQQARHLQTALTYANQIQAQKALQLEILGHIETLSLLPSASPVPVTDVQAFKSGVALFQPSDYTALLEERTVNGFCGYTLCANPPPPVRKGREWLRPEAERRFCSIGCARKAMYVRAQLDETPAWERRGGLGDEIRLKDEDETKGEQTSMPIRLREQKAETEESQLAHERGEKPQSRKVKLVTDDVVEKETAKPTPGKVEFKLEDLAHENIEGYSIPSGKYRTTKVQSAGDGD</sequence>
<feature type="compositionally biased region" description="Basic and acidic residues" evidence="13">
    <location>
        <begin position="177"/>
        <end position="186"/>
    </location>
</feature>
<comment type="subcellular location">
    <subcellularLocation>
        <location evidence="1 12">Nucleus</location>
    </subcellularLocation>
</comment>
<dbReference type="Gene3D" id="1.25.40.820">
    <property type="match status" value="1"/>
</dbReference>
<feature type="domain" description="RTR1-type" evidence="14">
    <location>
        <begin position="94"/>
        <end position="169"/>
    </location>
</feature>
<comment type="catalytic activity">
    <reaction evidence="9 12">
        <text>O-phospho-L-seryl-[protein] + H2O = L-seryl-[protein] + phosphate</text>
        <dbReference type="Rhea" id="RHEA:20629"/>
        <dbReference type="Rhea" id="RHEA-COMP:9863"/>
        <dbReference type="Rhea" id="RHEA-COMP:11604"/>
        <dbReference type="ChEBI" id="CHEBI:15377"/>
        <dbReference type="ChEBI" id="CHEBI:29999"/>
        <dbReference type="ChEBI" id="CHEBI:43474"/>
        <dbReference type="ChEBI" id="CHEBI:83421"/>
        <dbReference type="EC" id="3.1.3.16"/>
    </reaction>
</comment>
<protein>
    <recommendedName>
        <fullName evidence="12">RNA polymerase II subunit B1 CTD phosphatase RPAP2 homolog</fullName>
        <ecNumber evidence="12">3.1.3.16</ecNumber>
    </recommendedName>
</protein>
<dbReference type="GO" id="GO:0008420">
    <property type="term" value="F:RNA polymerase II CTD heptapeptide repeat phosphatase activity"/>
    <property type="evidence" value="ECO:0007669"/>
    <property type="project" value="UniProtKB-UniRule"/>
</dbReference>
<dbReference type="PANTHER" id="PTHR14732:SF0">
    <property type="entry name" value="RNA POLYMERASE II SUBUNIT B1 CTD PHOSPHATASE RPAP2-RELATED"/>
    <property type="match status" value="1"/>
</dbReference>
<comment type="catalytic activity">
    <reaction evidence="10 12">
        <text>O-phospho-L-threonyl-[protein] + H2O = L-threonyl-[protein] + phosphate</text>
        <dbReference type="Rhea" id="RHEA:47004"/>
        <dbReference type="Rhea" id="RHEA-COMP:11060"/>
        <dbReference type="Rhea" id="RHEA-COMP:11605"/>
        <dbReference type="ChEBI" id="CHEBI:15377"/>
        <dbReference type="ChEBI" id="CHEBI:30013"/>
        <dbReference type="ChEBI" id="CHEBI:43474"/>
        <dbReference type="ChEBI" id="CHEBI:61977"/>
        <dbReference type="EC" id="3.1.3.16"/>
    </reaction>
</comment>
<evidence type="ECO:0000256" key="9">
    <source>
        <dbReference type="ARBA" id="ARBA00047761"/>
    </source>
</evidence>
<keyword evidence="3 12" id="KW-0479">Metal-binding</keyword>
<evidence type="ECO:0000256" key="7">
    <source>
        <dbReference type="ARBA" id="ARBA00022912"/>
    </source>
</evidence>
<dbReference type="EMBL" id="ML996087">
    <property type="protein sequence ID" value="KAF2152003.1"/>
    <property type="molecule type" value="Genomic_DNA"/>
</dbReference>
<dbReference type="AlphaFoldDB" id="A0A9P4IY31"/>
<feature type="region of interest" description="Disordered" evidence="13">
    <location>
        <begin position="1"/>
        <end position="43"/>
    </location>
</feature>
<gene>
    <name evidence="15" type="ORF">K461DRAFT_294861</name>
</gene>
<evidence type="ECO:0000256" key="8">
    <source>
        <dbReference type="ARBA" id="ARBA00023242"/>
    </source>
</evidence>
<evidence type="ECO:0000256" key="1">
    <source>
        <dbReference type="ARBA" id="ARBA00004123"/>
    </source>
</evidence>
<dbReference type="Pfam" id="PF04181">
    <property type="entry name" value="RPAP2_Rtr1"/>
    <property type="match status" value="1"/>
</dbReference>
<evidence type="ECO:0000313" key="15">
    <source>
        <dbReference type="EMBL" id="KAF2152003.1"/>
    </source>
</evidence>
<evidence type="ECO:0000256" key="13">
    <source>
        <dbReference type="SAM" id="MobiDB-lite"/>
    </source>
</evidence>
<keyword evidence="7 12" id="KW-0904">Protein phosphatase</keyword>